<evidence type="ECO:0000313" key="4">
    <source>
        <dbReference type="Proteomes" id="UP001607302"/>
    </source>
</evidence>
<keyword evidence="4" id="KW-1185">Reference proteome</keyword>
<sequence>MQKKRPLYNQEISIPHAFTDYQYRTVRKSYSQTIPSGMEVSTKVVANFLLSSILFFLFNFFISGLFVKLNFYLKLGSRQAGITTGIVLASIIPVILVIICVASRALKKRKEEREQDESFGRTRNLELQRLRKIDEDDDSSTYPSKATEIN</sequence>
<feature type="transmembrane region" description="Helical" evidence="2">
    <location>
        <begin position="44"/>
        <end position="66"/>
    </location>
</feature>
<dbReference type="Proteomes" id="UP001607302">
    <property type="component" value="Unassembled WGS sequence"/>
</dbReference>
<reference evidence="3 4" key="1">
    <citation type="journal article" date="2024" name="Ann. Entomol. Soc. Am.">
        <title>Genomic analyses of the southern and eastern yellowjacket wasps (Hymenoptera: Vespidae) reveal evolutionary signatures of social life.</title>
        <authorList>
            <person name="Catto M.A."/>
            <person name="Caine P.B."/>
            <person name="Orr S.E."/>
            <person name="Hunt B.G."/>
            <person name="Goodisman M.A.D."/>
        </authorList>
    </citation>
    <scope>NUCLEOTIDE SEQUENCE [LARGE SCALE GENOMIC DNA]</scope>
    <source>
        <strain evidence="3">233</strain>
        <tissue evidence="3">Head and thorax</tissue>
    </source>
</reference>
<dbReference type="AlphaFoldDB" id="A0ABD2AXQ7"/>
<protein>
    <submittedName>
        <fullName evidence="3">Protein mesh isoform X2</fullName>
    </submittedName>
</protein>
<proteinExistence type="predicted"/>
<feature type="region of interest" description="Disordered" evidence="1">
    <location>
        <begin position="130"/>
        <end position="150"/>
    </location>
</feature>
<gene>
    <name evidence="3" type="ORF">V1478_008069</name>
</gene>
<keyword evidence="2" id="KW-1133">Transmembrane helix</keyword>
<feature type="transmembrane region" description="Helical" evidence="2">
    <location>
        <begin position="86"/>
        <end position="106"/>
    </location>
</feature>
<evidence type="ECO:0000313" key="3">
    <source>
        <dbReference type="EMBL" id="KAL2725396.1"/>
    </source>
</evidence>
<name>A0ABD2AXQ7_VESSQ</name>
<evidence type="ECO:0000256" key="1">
    <source>
        <dbReference type="SAM" id="MobiDB-lite"/>
    </source>
</evidence>
<comment type="caution">
    <text evidence="3">The sequence shown here is derived from an EMBL/GenBank/DDBJ whole genome shotgun (WGS) entry which is preliminary data.</text>
</comment>
<feature type="compositionally biased region" description="Polar residues" evidence="1">
    <location>
        <begin position="140"/>
        <end position="150"/>
    </location>
</feature>
<keyword evidence="2" id="KW-0812">Transmembrane</keyword>
<accession>A0ABD2AXQ7</accession>
<evidence type="ECO:0000256" key="2">
    <source>
        <dbReference type="SAM" id="Phobius"/>
    </source>
</evidence>
<keyword evidence="2" id="KW-0472">Membrane</keyword>
<dbReference type="EMBL" id="JAUDFV010000138">
    <property type="protein sequence ID" value="KAL2725396.1"/>
    <property type="molecule type" value="Genomic_DNA"/>
</dbReference>
<organism evidence="3 4">
    <name type="scientific">Vespula squamosa</name>
    <name type="common">Southern yellow jacket</name>
    <name type="synonym">Wasp</name>
    <dbReference type="NCBI Taxonomy" id="30214"/>
    <lineage>
        <taxon>Eukaryota</taxon>
        <taxon>Metazoa</taxon>
        <taxon>Ecdysozoa</taxon>
        <taxon>Arthropoda</taxon>
        <taxon>Hexapoda</taxon>
        <taxon>Insecta</taxon>
        <taxon>Pterygota</taxon>
        <taxon>Neoptera</taxon>
        <taxon>Endopterygota</taxon>
        <taxon>Hymenoptera</taxon>
        <taxon>Apocrita</taxon>
        <taxon>Aculeata</taxon>
        <taxon>Vespoidea</taxon>
        <taxon>Vespidae</taxon>
        <taxon>Vespinae</taxon>
        <taxon>Vespula</taxon>
    </lineage>
</organism>